<dbReference type="CDD" id="cd08770">
    <property type="entry name" value="DAP_dppA_3"/>
    <property type="match status" value="1"/>
</dbReference>
<feature type="binding site" evidence="2">
    <location>
        <position position="136"/>
    </location>
    <ligand>
        <name>Zn(2+)</name>
        <dbReference type="ChEBI" id="CHEBI:29105"/>
        <label>2</label>
    </ligand>
</feature>
<comment type="caution">
    <text evidence="3">The sequence shown here is derived from an EMBL/GenBank/DDBJ whole genome shotgun (WGS) entry which is preliminary data.</text>
</comment>
<dbReference type="EMBL" id="MCIB01000037">
    <property type="protein sequence ID" value="RKD29528.1"/>
    <property type="molecule type" value="Genomic_DNA"/>
</dbReference>
<feature type="active site" description="Nucleophile" evidence="1">
    <location>
        <position position="117"/>
    </location>
</feature>
<sequence>MKVYISADIEGVTGVTSWSEASKSKADYGEFAEQMTKEVKAACEGAIEAGAKEIWIKDAHESGRNISHSQLPENTKLIRGWSEHPFLMVQELDNSFDAAIFIGYHTYSGSAGNPLSHTMNASNLNYIKINDRYASEFLLHAYAASMVGVPVVFISGDKAICKEAKEINSNIKTVAVKEGKGNSTINISPNLSIKLIKEEVKKALEDKSQFSKIKLPKDFKVEISYKNHTKAFKASYYPGMKQISDTNIVYNSDSFDDVLRMLLFVI</sequence>
<dbReference type="InterPro" id="IPR027476">
    <property type="entry name" value="DppA_N"/>
</dbReference>
<gene>
    <name evidence="3" type="ORF">BET03_05570</name>
</gene>
<dbReference type="GO" id="GO:0046872">
    <property type="term" value="F:metal ion binding"/>
    <property type="evidence" value="ECO:0007669"/>
    <property type="project" value="UniProtKB-KW"/>
</dbReference>
<keyword evidence="2" id="KW-0479">Metal-binding</keyword>
<feature type="binding site" evidence="2">
    <location>
        <position position="8"/>
    </location>
    <ligand>
        <name>Zn(2+)</name>
        <dbReference type="ChEBI" id="CHEBI:29105"/>
        <label>2</label>
    </ligand>
</feature>
<dbReference type="PIRSF" id="PIRSF015853">
    <property type="entry name" value="Pep_DppA"/>
    <property type="match status" value="1"/>
</dbReference>
<dbReference type="RefSeq" id="WP_120170476.1">
    <property type="nucleotide sequence ID" value="NZ_MCIB01000037.1"/>
</dbReference>
<name>A0A419SWC7_9FIRM</name>
<evidence type="ECO:0000313" key="4">
    <source>
        <dbReference type="Proteomes" id="UP000284177"/>
    </source>
</evidence>
<dbReference type="OrthoDB" id="9785420at2"/>
<evidence type="ECO:0000256" key="1">
    <source>
        <dbReference type="PIRSR" id="PIRSR015853-1"/>
    </source>
</evidence>
<dbReference type="InterPro" id="IPR036177">
    <property type="entry name" value="Peptidase_M55_sf"/>
</dbReference>
<feature type="binding site" evidence="2">
    <location>
        <position position="10"/>
    </location>
    <ligand>
        <name>Zn(2+)</name>
        <dbReference type="ChEBI" id="CHEBI:29105"/>
        <label>1</label>
    </ligand>
</feature>
<feature type="binding site" evidence="2">
    <location>
        <position position="105"/>
    </location>
    <ligand>
        <name>Zn(2+)</name>
        <dbReference type="ChEBI" id="CHEBI:29105"/>
        <label>2</label>
    </ligand>
</feature>
<proteinExistence type="predicted"/>
<keyword evidence="4" id="KW-1185">Reference proteome</keyword>
<feature type="binding site" evidence="2">
    <location>
        <position position="8"/>
    </location>
    <ligand>
        <name>Zn(2+)</name>
        <dbReference type="ChEBI" id="CHEBI:29105"/>
        <label>1</label>
    </ligand>
</feature>
<reference evidence="3 4" key="1">
    <citation type="submission" date="2016-08" db="EMBL/GenBank/DDBJ databases">
        <title>Novel Firmicutes and Novel Genomes.</title>
        <authorList>
            <person name="Poppleton D.I."/>
            <person name="Gribaldo S."/>
        </authorList>
    </citation>
    <scope>NUCLEOTIDE SEQUENCE [LARGE SCALE GENOMIC DNA]</scope>
    <source>
        <strain evidence="3 4">CTT3</strain>
    </source>
</reference>
<evidence type="ECO:0000256" key="2">
    <source>
        <dbReference type="PIRSR" id="PIRSR015853-2"/>
    </source>
</evidence>
<dbReference type="InterPro" id="IPR007035">
    <property type="entry name" value="Peptidase_M55"/>
</dbReference>
<protein>
    <submittedName>
        <fullName evidence="3">Amino acid amidase</fullName>
    </submittedName>
</protein>
<dbReference type="Pfam" id="PF04951">
    <property type="entry name" value="Peptidase_M55"/>
    <property type="match status" value="1"/>
</dbReference>
<dbReference type="AlphaFoldDB" id="A0A419SWC7"/>
<dbReference type="Gene3D" id="3.40.50.10780">
    <property type="entry name" value="Dipeptide transport protein"/>
    <property type="match status" value="1"/>
</dbReference>
<dbReference type="Proteomes" id="UP000284177">
    <property type="component" value="Unassembled WGS sequence"/>
</dbReference>
<organism evidence="3 4">
    <name type="scientific">Thermohalobacter berrensis</name>
    <dbReference type="NCBI Taxonomy" id="99594"/>
    <lineage>
        <taxon>Bacteria</taxon>
        <taxon>Bacillati</taxon>
        <taxon>Bacillota</taxon>
        <taxon>Tissierellia</taxon>
        <taxon>Tissierellales</taxon>
        <taxon>Thermohalobacteraceae</taxon>
        <taxon>Thermohalobacter</taxon>
    </lineage>
</organism>
<feature type="binding site" evidence="2">
    <location>
        <position position="60"/>
    </location>
    <ligand>
        <name>Zn(2+)</name>
        <dbReference type="ChEBI" id="CHEBI:29105"/>
        <label>2</label>
    </ligand>
</feature>
<accession>A0A419SWC7</accession>
<evidence type="ECO:0000313" key="3">
    <source>
        <dbReference type="EMBL" id="RKD29528.1"/>
    </source>
</evidence>
<dbReference type="SUPFAM" id="SSF63992">
    <property type="entry name" value="Dipeptide transport protein"/>
    <property type="match status" value="1"/>
</dbReference>
<keyword evidence="2" id="KW-0862">Zinc</keyword>
<dbReference type="Gene3D" id="3.30.1360.130">
    <property type="entry name" value="Dipeptide transport protein"/>
    <property type="match status" value="1"/>
</dbReference>